<reference evidence="1" key="1">
    <citation type="submission" date="2014-09" db="EMBL/GenBank/DDBJ databases">
        <authorList>
            <person name="Magalhaes I.L.F."/>
            <person name="Oliveira U."/>
            <person name="Santos F.R."/>
            <person name="Vidigal T.H.D.A."/>
            <person name="Brescovit A.D."/>
            <person name="Santos A.J."/>
        </authorList>
    </citation>
    <scope>NUCLEOTIDE SEQUENCE</scope>
    <source>
        <tissue evidence="1">Shoot tissue taken approximately 20 cm above the soil surface</tissue>
    </source>
</reference>
<dbReference type="EMBL" id="GBRH01230774">
    <property type="protein sequence ID" value="JAD67121.1"/>
    <property type="molecule type" value="Transcribed_RNA"/>
</dbReference>
<sequence length="37" mass="4161">MCCLHARECSNLFLDPRILNICCSYLMLALNAKQSTA</sequence>
<name>A0A0A9BV16_ARUDO</name>
<protein>
    <submittedName>
        <fullName evidence="1">Uncharacterized protein</fullName>
    </submittedName>
</protein>
<accession>A0A0A9BV16</accession>
<organism evidence="1">
    <name type="scientific">Arundo donax</name>
    <name type="common">Giant reed</name>
    <name type="synonym">Donax arundinaceus</name>
    <dbReference type="NCBI Taxonomy" id="35708"/>
    <lineage>
        <taxon>Eukaryota</taxon>
        <taxon>Viridiplantae</taxon>
        <taxon>Streptophyta</taxon>
        <taxon>Embryophyta</taxon>
        <taxon>Tracheophyta</taxon>
        <taxon>Spermatophyta</taxon>
        <taxon>Magnoliopsida</taxon>
        <taxon>Liliopsida</taxon>
        <taxon>Poales</taxon>
        <taxon>Poaceae</taxon>
        <taxon>PACMAD clade</taxon>
        <taxon>Arundinoideae</taxon>
        <taxon>Arundineae</taxon>
        <taxon>Arundo</taxon>
    </lineage>
</organism>
<reference evidence="1" key="2">
    <citation type="journal article" date="2015" name="Data Brief">
        <title>Shoot transcriptome of the giant reed, Arundo donax.</title>
        <authorList>
            <person name="Barrero R.A."/>
            <person name="Guerrero F.D."/>
            <person name="Moolhuijzen P."/>
            <person name="Goolsby J.A."/>
            <person name="Tidwell J."/>
            <person name="Bellgard S.E."/>
            <person name="Bellgard M.I."/>
        </authorList>
    </citation>
    <scope>NUCLEOTIDE SEQUENCE</scope>
    <source>
        <tissue evidence="1">Shoot tissue taken approximately 20 cm above the soil surface</tissue>
    </source>
</reference>
<proteinExistence type="predicted"/>
<evidence type="ECO:0000313" key="1">
    <source>
        <dbReference type="EMBL" id="JAD67121.1"/>
    </source>
</evidence>
<dbReference type="AlphaFoldDB" id="A0A0A9BV16"/>